<dbReference type="SMART" id="SM00670">
    <property type="entry name" value="PINc"/>
    <property type="match status" value="1"/>
</dbReference>
<accession>A0A6L5X3E3</accession>
<dbReference type="InterPro" id="IPR029060">
    <property type="entry name" value="PIN-like_dom_sf"/>
</dbReference>
<dbReference type="InterPro" id="IPR002716">
    <property type="entry name" value="PIN_dom"/>
</dbReference>
<name>A0A6L5X3E3_9FIRM</name>
<comment type="caution">
    <text evidence="2">The sequence shown here is derived from an EMBL/GenBank/DDBJ whole genome shotgun (WGS) entry which is preliminary data.</text>
</comment>
<dbReference type="EMBL" id="VULZ01000002">
    <property type="protein sequence ID" value="MSS13868.1"/>
    <property type="molecule type" value="Genomic_DNA"/>
</dbReference>
<dbReference type="PANTHER" id="PTHR34610:SF4">
    <property type="entry name" value="SLL8027 PROTEIN"/>
    <property type="match status" value="1"/>
</dbReference>
<evidence type="ECO:0000313" key="2">
    <source>
        <dbReference type="EMBL" id="MSS13868.1"/>
    </source>
</evidence>
<dbReference type="Proteomes" id="UP000481852">
    <property type="component" value="Unassembled WGS sequence"/>
</dbReference>
<dbReference type="PANTHER" id="PTHR34610">
    <property type="entry name" value="SSL7007 PROTEIN"/>
    <property type="match status" value="1"/>
</dbReference>
<dbReference type="SUPFAM" id="SSF88723">
    <property type="entry name" value="PIN domain-like"/>
    <property type="match status" value="1"/>
</dbReference>
<reference evidence="2 3" key="1">
    <citation type="submission" date="2019-08" db="EMBL/GenBank/DDBJ databases">
        <title>In-depth cultivation of the pig gut microbiome towards novel bacterial diversity and tailored functional studies.</title>
        <authorList>
            <person name="Wylensek D."/>
            <person name="Hitch T.C.A."/>
            <person name="Clavel T."/>
        </authorList>
    </citation>
    <scope>NUCLEOTIDE SEQUENCE [LARGE SCALE GENOMIC DNA]</scope>
    <source>
        <strain evidence="2 3">Oil+RF-744-WCA-WT-11</strain>
    </source>
</reference>
<organism evidence="2 3">
    <name type="scientific">Porcincola intestinalis</name>
    <dbReference type="NCBI Taxonomy" id="2606632"/>
    <lineage>
        <taxon>Bacteria</taxon>
        <taxon>Bacillati</taxon>
        <taxon>Bacillota</taxon>
        <taxon>Clostridia</taxon>
        <taxon>Lachnospirales</taxon>
        <taxon>Lachnospiraceae</taxon>
        <taxon>Porcincola</taxon>
    </lineage>
</organism>
<gene>
    <name evidence="2" type="ORF">FYJ35_02220</name>
</gene>
<proteinExistence type="predicted"/>
<feature type="domain" description="PIN" evidence="1">
    <location>
        <begin position="1"/>
        <end position="116"/>
    </location>
</feature>
<keyword evidence="3" id="KW-1185">Reference proteome</keyword>
<dbReference type="Pfam" id="PF13470">
    <property type="entry name" value="PIN_3"/>
    <property type="match status" value="1"/>
</dbReference>
<dbReference type="RefSeq" id="WP_154522562.1">
    <property type="nucleotide sequence ID" value="NZ_VULZ01000002.1"/>
</dbReference>
<evidence type="ECO:0000259" key="1">
    <source>
        <dbReference type="SMART" id="SM00670"/>
    </source>
</evidence>
<dbReference type="NCBIfam" id="TIGR00305">
    <property type="entry name" value="putative toxin-antitoxin system toxin component, PIN family"/>
    <property type="match status" value="1"/>
</dbReference>
<sequence>MKIMLDTNILISAALFPRGTVAKALLKALNPPFEPVVCDYVVDELRRKFREKFPDRMTELEAFLYNALSFITVVETPDIKVEQEASIRDPKDRPILRAALNAHADLFLTGDKDFLESSVKDPRIISVTEFLNQV</sequence>
<protein>
    <submittedName>
        <fullName evidence="2">Putative toxin-antitoxin system toxin component, PIN family</fullName>
    </submittedName>
</protein>
<dbReference type="InterPro" id="IPR002850">
    <property type="entry name" value="PIN_toxin-like"/>
</dbReference>
<evidence type="ECO:0000313" key="3">
    <source>
        <dbReference type="Proteomes" id="UP000481852"/>
    </source>
</evidence>
<dbReference type="AlphaFoldDB" id="A0A6L5X3E3"/>